<accession>A0AAV4I5I9</accession>
<feature type="region of interest" description="Disordered" evidence="1">
    <location>
        <begin position="498"/>
        <end position="547"/>
    </location>
</feature>
<protein>
    <submittedName>
        <fullName evidence="2">Disks large-associated protein 1</fullName>
    </submittedName>
</protein>
<feature type="region of interest" description="Disordered" evidence="1">
    <location>
        <begin position="369"/>
        <end position="463"/>
    </location>
</feature>
<name>A0AAV4I5I9_9GAST</name>
<comment type="caution">
    <text evidence="2">The sequence shown here is derived from an EMBL/GenBank/DDBJ whole genome shotgun (WGS) entry which is preliminary data.</text>
</comment>
<feature type="compositionally biased region" description="Basic residues" evidence="1">
    <location>
        <begin position="154"/>
        <end position="164"/>
    </location>
</feature>
<feature type="compositionally biased region" description="Basic and acidic residues" evidence="1">
    <location>
        <begin position="10"/>
        <end position="28"/>
    </location>
</feature>
<gene>
    <name evidence="2" type="ORF">ElyMa_002944400</name>
</gene>
<feature type="compositionally biased region" description="Polar residues" evidence="1">
    <location>
        <begin position="529"/>
        <end position="547"/>
    </location>
</feature>
<feature type="compositionally biased region" description="Low complexity" evidence="1">
    <location>
        <begin position="258"/>
        <end position="272"/>
    </location>
</feature>
<feature type="compositionally biased region" description="Low complexity" evidence="1">
    <location>
        <begin position="449"/>
        <end position="459"/>
    </location>
</feature>
<sequence length="547" mass="59427">MDTEGPVSVLDRRTRSSSRDRVIADRITRQRSPGPAFRHRGRHRSGSQLSVDETHAAYRDANDENAGDDTAVVYRISQPYRTSFSAGHSVTWGRARPVQPRTTPSTDRSRSLSPTASLRSNASIMSAPPAPFSSILHNSHYRPSTGAMYPADKRRPRGRSKSPKRVTYNTRVTVRHSDTEDNMFTQLSEGEDFGLGPYEAPLRPIKSPFARSVISPRYNEFSQISPTPAGTSPTSPLSPPISHSGPSSSTPRRYDLVNNSNSNIASSSDSINRYNQPPPLPPAQRRVRDVTNTAGRGVSQQQQQQQQQQQYKPHSAPSSLPPHTPSSISDTPVRPHSQRSPVYVHQKQQGGTDFTSELVDLSQQITQMEWSPRQVRSSRGRPPPGPSSSASTNRNNNHHHHHNNNRATAVPSAASDDYDNTNAINMASKNSSSNNKHTDSMLFSPPPGGTSTSVTTAPPLGRDYVPYTSTATATVQSPQQQPVGILKDTSPQVQGQLQTGVISSGNGVVREGDIIGGRTSGSRSSPSRNNPFRAQADSSGDTDNLTG</sequence>
<dbReference type="EMBL" id="BMAT01006079">
    <property type="protein sequence ID" value="GFS05688.1"/>
    <property type="molecule type" value="Genomic_DNA"/>
</dbReference>
<feature type="compositionally biased region" description="Low complexity" evidence="1">
    <location>
        <begin position="300"/>
        <end position="310"/>
    </location>
</feature>
<evidence type="ECO:0000313" key="3">
    <source>
        <dbReference type="Proteomes" id="UP000762676"/>
    </source>
</evidence>
<dbReference type="AlphaFoldDB" id="A0AAV4I5I9"/>
<evidence type="ECO:0000256" key="1">
    <source>
        <dbReference type="SAM" id="MobiDB-lite"/>
    </source>
</evidence>
<organism evidence="2 3">
    <name type="scientific">Elysia marginata</name>
    <dbReference type="NCBI Taxonomy" id="1093978"/>
    <lineage>
        <taxon>Eukaryota</taxon>
        <taxon>Metazoa</taxon>
        <taxon>Spiralia</taxon>
        <taxon>Lophotrochozoa</taxon>
        <taxon>Mollusca</taxon>
        <taxon>Gastropoda</taxon>
        <taxon>Heterobranchia</taxon>
        <taxon>Euthyneura</taxon>
        <taxon>Panpulmonata</taxon>
        <taxon>Sacoglossa</taxon>
        <taxon>Placobranchoidea</taxon>
        <taxon>Plakobranchidae</taxon>
        <taxon>Elysia</taxon>
    </lineage>
</organism>
<proteinExistence type="predicted"/>
<feature type="compositionally biased region" description="Low complexity" evidence="1">
    <location>
        <begin position="225"/>
        <end position="251"/>
    </location>
</feature>
<feature type="compositionally biased region" description="Basic and acidic residues" evidence="1">
    <location>
        <begin position="52"/>
        <end position="62"/>
    </location>
</feature>
<feature type="region of interest" description="Disordered" evidence="1">
    <location>
        <begin position="221"/>
        <end position="350"/>
    </location>
</feature>
<dbReference type="Proteomes" id="UP000762676">
    <property type="component" value="Unassembled WGS sequence"/>
</dbReference>
<feature type="region of interest" description="Disordered" evidence="1">
    <location>
        <begin position="1"/>
        <end position="68"/>
    </location>
</feature>
<feature type="region of interest" description="Disordered" evidence="1">
    <location>
        <begin position="86"/>
        <end position="170"/>
    </location>
</feature>
<keyword evidence="3" id="KW-1185">Reference proteome</keyword>
<feature type="compositionally biased region" description="Polar residues" evidence="1">
    <location>
        <begin position="100"/>
        <end position="124"/>
    </location>
</feature>
<evidence type="ECO:0000313" key="2">
    <source>
        <dbReference type="EMBL" id="GFS05688.1"/>
    </source>
</evidence>
<reference evidence="2 3" key="1">
    <citation type="journal article" date="2021" name="Elife">
        <title>Chloroplast acquisition without the gene transfer in kleptoplastic sea slugs, Plakobranchus ocellatus.</title>
        <authorList>
            <person name="Maeda T."/>
            <person name="Takahashi S."/>
            <person name="Yoshida T."/>
            <person name="Shimamura S."/>
            <person name="Takaki Y."/>
            <person name="Nagai Y."/>
            <person name="Toyoda A."/>
            <person name="Suzuki Y."/>
            <person name="Arimoto A."/>
            <person name="Ishii H."/>
            <person name="Satoh N."/>
            <person name="Nishiyama T."/>
            <person name="Hasebe M."/>
            <person name="Maruyama T."/>
            <person name="Minagawa J."/>
            <person name="Obokata J."/>
            <person name="Shigenobu S."/>
        </authorList>
    </citation>
    <scope>NUCLEOTIDE SEQUENCE [LARGE SCALE GENOMIC DNA]</scope>
</reference>